<evidence type="ECO:0000313" key="1">
    <source>
        <dbReference type="EMBL" id="KAJ9559507.1"/>
    </source>
</evidence>
<organism evidence="1 2">
    <name type="scientific">Centaurea solstitialis</name>
    <name type="common">yellow star-thistle</name>
    <dbReference type="NCBI Taxonomy" id="347529"/>
    <lineage>
        <taxon>Eukaryota</taxon>
        <taxon>Viridiplantae</taxon>
        <taxon>Streptophyta</taxon>
        <taxon>Embryophyta</taxon>
        <taxon>Tracheophyta</taxon>
        <taxon>Spermatophyta</taxon>
        <taxon>Magnoliopsida</taxon>
        <taxon>eudicotyledons</taxon>
        <taxon>Gunneridae</taxon>
        <taxon>Pentapetalae</taxon>
        <taxon>asterids</taxon>
        <taxon>campanulids</taxon>
        <taxon>Asterales</taxon>
        <taxon>Asteraceae</taxon>
        <taxon>Carduoideae</taxon>
        <taxon>Cardueae</taxon>
        <taxon>Centaureinae</taxon>
        <taxon>Centaurea</taxon>
    </lineage>
</organism>
<name>A0AA38WFN4_9ASTR</name>
<sequence>MAELTVRIYEMMKADGWRCNSATDDYVGKVLSRGGGGGWVVEEVREEEDLLGFRGYPRIELTRGLSQIYRTLLVNDKELISSFGHGHALHQYT</sequence>
<comment type="caution">
    <text evidence="1">The sequence shown here is derived from an EMBL/GenBank/DDBJ whole genome shotgun (WGS) entry which is preliminary data.</text>
</comment>
<evidence type="ECO:0000313" key="2">
    <source>
        <dbReference type="Proteomes" id="UP001172457"/>
    </source>
</evidence>
<dbReference type="Proteomes" id="UP001172457">
    <property type="component" value="Chromosome 2"/>
</dbReference>
<proteinExistence type="predicted"/>
<dbReference type="EMBL" id="JARYMX010000002">
    <property type="protein sequence ID" value="KAJ9559507.1"/>
    <property type="molecule type" value="Genomic_DNA"/>
</dbReference>
<accession>A0AA38WFN4</accession>
<dbReference type="AlphaFoldDB" id="A0AA38WFN4"/>
<gene>
    <name evidence="1" type="ORF">OSB04_004667</name>
</gene>
<protein>
    <submittedName>
        <fullName evidence="1">Uncharacterized protein</fullName>
    </submittedName>
</protein>
<keyword evidence="2" id="KW-1185">Reference proteome</keyword>
<reference evidence="1" key="1">
    <citation type="submission" date="2023-03" db="EMBL/GenBank/DDBJ databases">
        <title>Chromosome-scale reference genome and RAD-based genetic map of yellow starthistle (Centaurea solstitialis) reveal putative structural variation and QTLs associated with invader traits.</title>
        <authorList>
            <person name="Reatini B."/>
            <person name="Cang F.A."/>
            <person name="Jiang Q."/>
            <person name="Mckibben M.T.W."/>
            <person name="Barker M.S."/>
            <person name="Rieseberg L.H."/>
            <person name="Dlugosch K.M."/>
        </authorList>
    </citation>
    <scope>NUCLEOTIDE SEQUENCE</scope>
    <source>
        <strain evidence="1">CAN-66</strain>
        <tissue evidence="1">Leaf</tissue>
    </source>
</reference>